<reference evidence="4" key="1">
    <citation type="journal article" date="2019" name="Int. J. Syst. Evol. Microbiol.">
        <title>The Global Catalogue of Microorganisms (GCM) 10K type strain sequencing project: providing services to taxonomists for standard genome sequencing and annotation.</title>
        <authorList>
            <consortium name="The Broad Institute Genomics Platform"/>
            <consortium name="The Broad Institute Genome Sequencing Center for Infectious Disease"/>
            <person name="Wu L."/>
            <person name="Ma J."/>
        </authorList>
    </citation>
    <scope>NUCLEOTIDE SEQUENCE [LARGE SCALE GENOMIC DNA]</scope>
    <source>
        <strain evidence="4">CCUG 54520</strain>
    </source>
</reference>
<protein>
    <submittedName>
        <fullName evidence="3">PH domain-containing protein</fullName>
    </submittedName>
</protein>
<accession>A0ABV9FX67</accession>
<keyword evidence="4" id="KW-1185">Reference proteome</keyword>
<dbReference type="RefSeq" id="WP_378419936.1">
    <property type="nucleotide sequence ID" value="NZ_JBHSFO010000015.1"/>
</dbReference>
<feature type="domain" description="Low molecular weight protein antigen 6 PH" evidence="2">
    <location>
        <begin position="60"/>
        <end position="139"/>
    </location>
</feature>
<name>A0ABV9FX67_9NOCA</name>
<gene>
    <name evidence="3" type="ORF">ACFO6S_21170</name>
</gene>
<evidence type="ECO:0000256" key="1">
    <source>
        <dbReference type="SAM" id="Phobius"/>
    </source>
</evidence>
<evidence type="ECO:0000313" key="3">
    <source>
        <dbReference type="EMBL" id="MFC4606212.1"/>
    </source>
</evidence>
<dbReference type="Proteomes" id="UP001595914">
    <property type="component" value="Unassembled WGS sequence"/>
</dbReference>
<organism evidence="3 4">
    <name type="scientific">Rhodococcus kronopolitis</name>
    <dbReference type="NCBI Taxonomy" id="1460226"/>
    <lineage>
        <taxon>Bacteria</taxon>
        <taxon>Bacillati</taxon>
        <taxon>Actinomycetota</taxon>
        <taxon>Actinomycetes</taxon>
        <taxon>Mycobacteriales</taxon>
        <taxon>Nocardiaceae</taxon>
        <taxon>Rhodococcus</taxon>
    </lineage>
</organism>
<evidence type="ECO:0000259" key="2">
    <source>
        <dbReference type="Pfam" id="PF10756"/>
    </source>
</evidence>
<evidence type="ECO:0000313" key="4">
    <source>
        <dbReference type="Proteomes" id="UP001595914"/>
    </source>
</evidence>
<keyword evidence="1" id="KW-1133">Transmembrane helix</keyword>
<dbReference type="InterPro" id="IPR019692">
    <property type="entry name" value="CFP-6_PH"/>
</dbReference>
<keyword evidence="1" id="KW-0812">Transmembrane</keyword>
<keyword evidence="1" id="KW-0472">Membrane</keyword>
<comment type="caution">
    <text evidence="3">The sequence shown here is derived from an EMBL/GenBank/DDBJ whole genome shotgun (WGS) entry which is preliminary data.</text>
</comment>
<proteinExistence type="predicted"/>
<dbReference type="EMBL" id="JBHSFO010000015">
    <property type="protein sequence ID" value="MFC4606212.1"/>
    <property type="molecule type" value="Genomic_DNA"/>
</dbReference>
<sequence length="153" mass="16271">MQNPALAWATPTPALVATGLGALALAVAAAAAASDPVGRLLIGLAALGLAVITAMGLRQRPRLAVLDGAHGIAVTGILGRREYHRADLARIRIVRYPRLGRRVPMLEIDVRPAGADDDRLMIFGRWDLGTDPNDVFDALVVQQLVPPDPPRHD</sequence>
<feature type="transmembrane region" description="Helical" evidence="1">
    <location>
        <begin position="40"/>
        <end position="57"/>
    </location>
</feature>
<dbReference type="Pfam" id="PF10756">
    <property type="entry name" value="bPH_6"/>
    <property type="match status" value="1"/>
</dbReference>